<feature type="non-terminal residue" evidence="1">
    <location>
        <position position="134"/>
    </location>
</feature>
<gene>
    <name evidence="1" type="ORF">ACOLOM_LOCUS12455</name>
</gene>
<proteinExistence type="predicted"/>
<evidence type="ECO:0000313" key="1">
    <source>
        <dbReference type="EMBL" id="CAG8746165.1"/>
    </source>
</evidence>
<feature type="non-terminal residue" evidence="1">
    <location>
        <position position="1"/>
    </location>
</feature>
<dbReference type="EMBL" id="CAJVPT010050549">
    <property type="protein sequence ID" value="CAG8746165.1"/>
    <property type="molecule type" value="Genomic_DNA"/>
</dbReference>
<evidence type="ECO:0000313" key="2">
    <source>
        <dbReference type="Proteomes" id="UP000789525"/>
    </source>
</evidence>
<sequence length="134" mass="15435">IAAANEKLLQNLMDATTDFYNSLALDNSNKINALNNKISDMQNDMKDIAEDLKSFIEIMLLQKGGDDDLTDDAIKDLKINPSFFNEDEEKKMEEVTRYNIRKRIYIGNEVAVKKLQSFELDKEKKKIEKTAKII</sequence>
<organism evidence="1 2">
    <name type="scientific">Acaulospora colombiana</name>
    <dbReference type="NCBI Taxonomy" id="27376"/>
    <lineage>
        <taxon>Eukaryota</taxon>
        <taxon>Fungi</taxon>
        <taxon>Fungi incertae sedis</taxon>
        <taxon>Mucoromycota</taxon>
        <taxon>Glomeromycotina</taxon>
        <taxon>Glomeromycetes</taxon>
        <taxon>Diversisporales</taxon>
        <taxon>Acaulosporaceae</taxon>
        <taxon>Acaulospora</taxon>
    </lineage>
</organism>
<keyword evidence="2" id="KW-1185">Reference proteome</keyword>
<comment type="caution">
    <text evidence="1">The sequence shown here is derived from an EMBL/GenBank/DDBJ whole genome shotgun (WGS) entry which is preliminary data.</text>
</comment>
<reference evidence="1" key="1">
    <citation type="submission" date="2021-06" db="EMBL/GenBank/DDBJ databases">
        <authorList>
            <person name="Kallberg Y."/>
            <person name="Tangrot J."/>
            <person name="Rosling A."/>
        </authorList>
    </citation>
    <scope>NUCLEOTIDE SEQUENCE</scope>
    <source>
        <strain evidence="1">CL356</strain>
    </source>
</reference>
<dbReference type="Proteomes" id="UP000789525">
    <property type="component" value="Unassembled WGS sequence"/>
</dbReference>
<name>A0ACA9QCS3_9GLOM</name>
<protein>
    <submittedName>
        <fullName evidence="1">1948_t:CDS:1</fullName>
    </submittedName>
</protein>
<accession>A0ACA9QCS3</accession>